<evidence type="ECO:0000256" key="6">
    <source>
        <dbReference type="SAM" id="Phobius"/>
    </source>
</evidence>
<accession>A0A075HT85</accession>
<dbReference type="Pfam" id="PF07681">
    <property type="entry name" value="DoxX"/>
    <property type="match status" value="1"/>
</dbReference>
<dbReference type="InterPro" id="IPR032808">
    <property type="entry name" value="DoxX"/>
</dbReference>
<evidence type="ECO:0000256" key="2">
    <source>
        <dbReference type="ARBA" id="ARBA00022475"/>
    </source>
</evidence>
<dbReference type="InterPro" id="IPR051907">
    <property type="entry name" value="DoxX-like_oxidoreductase"/>
</dbReference>
<comment type="subcellular location">
    <subcellularLocation>
        <location evidence="1">Cell membrane</location>
        <topology evidence="1">Multi-pass membrane protein</topology>
    </subcellularLocation>
</comment>
<feature type="transmembrane region" description="Helical" evidence="6">
    <location>
        <begin position="53"/>
        <end position="73"/>
    </location>
</feature>
<evidence type="ECO:0000256" key="3">
    <source>
        <dbReference type="ARBA" id="ARBA00022692"/>
    </source>
</evidence>
<dbReference type="PANTHER" id="PTHR33452:SF1">
    <property type="entry name" value="INNER MEMBRANE PROTEIN YPHA-RELATED"/>
    <property type="match status" value="1"/>
</dbReference>
<proteinExistence type="predicted"/>
<feature type="transmembrane region" description="Helical" evidence="6">
    <location>
        <begin position="15"/>
        <end position="33"/>
    </location>
</feature>
<organism evidence="7">
    <name type="scientific">uncultured marine thaumarchaeote KM3_84_A09</name>
    <dbReference type="NCBI Taxonomy" id="1456310"/>
    <lineage>
        <taxon>Archaea</taxon>
        <taxon>Nitrososphaerota</taxon>
        <taxon>environmental samples</taxon>
    </lineage>
</organism>
<evidence type="ECO:0000256" key="4">
    <source>
        <dbReference type="ARBA" id="ARBA00022989"/>
    </source>
</evidence>
<sequence>MTTAEIKEKILNDTVFFGLRLAMGVIFILHGYSKFGNEGFVGWISSMGIPGELAIVIALAEVIPGILLIIGVLNRISASIISIIMVGAIFHVKGAQSITGDNGIEFDLILLAVALVIIVAGPGRISLSQIIKKIPRCLH</sequence>
<keyword evidence="3 6" id="KW-0812">Transmembrane</keyword>
<evidence type="ECO:0000256" key="5">
    <source>
        <dbReference type="ARBA" id="ARBA00023136"/>
    </source>
</evidence>
<reference evidence="7" key="1">
    <citation type="journal article" date="2014" name="Genome Biol. Evol.">
        <title>Pangenome evidence for extensive interdomain horizontal transfer affecting lineage core and shell genes in uncultured planktonic thaumarchaeota and euryarchaeota.</title>
        <authorList>
            <person name="Deschamps P."/>
            <person name="Zivanovic Y."/>
            <person name="Moreira D."/>
            <person name="Rodriguez-Valera F."/>
            <person name="Lopez-Garcia P."/>
        </authorList>
    </citation>
    <scope>NUCLEOTIDE SEQUENCE</scope>
</reference>
<dbReference type="EMBL" id="KF901117">
    <property type="protein sequence ID" value="AIF18685.1"/>
    <property type="molecule type" value="Genomic_DNA"/>
</dbReference>
<feature type="transmembrane region" description="Helical" evidence="6">
    <location>
        <begin position="80"/>
        <end position="96"/>
    </location>
</feature>
<protein>
    <submittedName>
        <fullName evidence="7">DoxX family protein</fullName>
    </submittedName>
</protein>
<evidence type="ECO:0000256" key="1">
    <source>
        <dbReference type="ARBA" id="ARBA00004651"/>
    </source>
</evidence>
<dbReference type="AlphaFoldDB" id="A0A075HT85"/>
<keyword evidence="5 6" id="KW-0472">Membrane</keyword>
<keyword evidence="2" id="KW-1003">Cell membrane</keyword>
<evidence type="ECO:0000313" key="7">
    <source>
        <dbReference type="EMBL" id="AIF18685.1"/>
    </source>
</evidence>
<dbReference type="PANTHER" id="PTHR33452">
    <property type="entry name" value="OXIDOREDUCTASE CATD-RELATED"/>
    <property type="match status" value="1"/>
</dbReference>
<keyword evidence="4 6" id="KW-1133">Transmembrane helix</keyword>
<dbReference type="GO" id="GO:0005886">
    <property type="term" value="C:plasma membrane"/>
    <property type="evidence" value="ECO:0007669"/>
    <property type="project" value="UniProtKB-SubCell"/>
</dbReference>
<name>A0A075HT85_9ARCH</name>
<feature type="transmembrane region" description="Helical" evidence="6">
    <location>
        <begin position="108"/>
        <end position="127"/>
    </location>
</feature>